<proteinExistence type="predicted"/>
<evidence type="ECO:0000313" key="2">
    <source>
        <dbReference type="Proteomes" id="UP000246005"/>
    </source>
</evidence>
<protein>
    <submittedName>
        <fullName evidence="1">Uncharacterized protein</fullName>
    </submittedName>
</protein>
<organism evidence="1 2">
    <name type="scientific">Lentzea atacamensis</name>
    <dbReference type="NCBI Taxonomy" id="531938"/>
    <lineage>
        <taxon>Bacteria</taxon>
        <taxon>Bacillati</taxon>
        <taxon>Actinomycetota</taxon>
        <taxon>Actinomycetes</taxon>
        <taxon>Pseudonocardiales</taxon>
        <taxon>Pseudonocardiaceae</taxon>
        <taxon>Lentzea</taxon>
    </lineage>
</organism>
<gene>
    <name evidence="1" type="ORF">C8D88_11046</name>
</gene>
<dbReference type="Proteomes" id="UP000246005">
    <property type="component" value="Unassembled WGS sequence"/>
</dbReference>
<name>A0A316HTY4_9PSEU</name>
<reference evidence="1 2" key="1">
    <citation type="submission" date="2018-05" db="EMBL/GenBank/DDBJ databases">
        <title>Genomic Encyclopedia of Type Strains, Phase IV (KMG-IV): sequencing the most valuable type-strain genomes for metagenomic binning, comparative biology and taxonomic classification.</title>
        <authorList>
            <person name="Goeker M."/>
        </authorList>
    </citation>
    <scope>NUCLEOTIDE SEQUENCE [LARGE SCALE GENOMIC DNA]</scope>
    <source>
        <strain evidence="1 2">DSM 45480</strain>
    </source>
</reference>
<sequence>MIRDVGLRSMFIHLRGHETDHYPAREHIRLEPDDARDRDCGPHTLLGGVDGRCNVGACGGLADGDLGGDELLHQLGRTAEVGDEIAILAA</sequence>
<accession>A0A316HTY4</accession>
<dbReference type="AlphaFoldDB" id="A0A316HTY4"/>
<comment type="caution">
    <text evidence="1">The sequence shown here is derived from an EMBL/GenBank/DDBJ whole genome shotgun (WGS) entry which is preliminary data.</text>
</comment>
<dbReference type="RefSeq" id="WP_211337542.1">
    <property type="nucleotide sequence ID" value="NZ_QGHB01000010.1"/>
</dbReference>
<evidence type="ECO:0000313" key="1">
    <source>
        <dbReference type="EMBL" id="PWK83590.1"/>
    </source>
</evidence>
<dbReference type="EMBL" id="QGHB01000010">
    <property type="protein sequence ID" value="PWK83590.1"/>
    <property type="molecule type" value="Genomic_DNA"/>
</dbReference>